<keyword evidence="3" id="KW-1185">Reference proteome</keyword>
<evidence type="ECO:0000259" key="1">
    <source>
        <dbReference type="Pfam" id="PF05699"/>
    </source>
</evidence>
<dbReference type="Pfam" id="PF05699">
    <property type="entry name" value="Dimer_Tnp_hAT"/>
    <property type="match status" value="1"/>
</dbReference>
<dbReference type="GO" id="GO:0046983">
    <property type="term" value="F:protein dimerization activity"/>
    <property type="evidence" value="ECO:0007669"/>
    <property type="project" value="InterPro"/>
</dbReference>
<dbReference type="InterPro" id="IPR012337">
    <property type="entry name" value="RNaseH-like_sf"/>
</dbReference>
<reference evidence="2" key="1">
    <citation type="journal article" date="2019" name="bioRxiv">
        <title>The Genome of the Zebra Mussel, Dreissena polymorpha: A Resource for Invasive Species Research.</title>
        <authorList>
            <person name="McCartney M.A."/>
            <person name="Auch B."/>
            <person name="Kono T."/>
            <person name="Mallez S."/>
            <person name="Zhang Y."/>
            <person name="Obille A."/>
            <person name="Becker A."/>
            <person name="Abrahante J.E."/>
            <person name="Garbe J."/>
            <person name="Badalamenti J.P."/>
            <person name="Herman A."/>
            <person name="Mangelson H."/>
            <person name="Liachko I."/>
            <person name="Sullivan S."/>
            <person name="Sone E.D."/>
            <person name="Koren S."/>
            <person name="Silverstein K.A.T."/>
            <person name="Beckman K.B."/>
            <person name="Gohl D.M."/>
        </authorList>
    </citation>
    <scope>NUCLEOTIDE SEQUENCE</scope>
    <source>
        <strain evidence="2">Duluth1</strain>
        <tissue evidence="2">Whole animal</tissue>
    </source>
</reference>
<feature type="domain" description="HAT C-terminal dimerisation" evidence="1">
    <location>
        <begin position="10"/>
        <end position="69"/>
    </location>
</feature>
<reference evidence="2" key="2">
    <citation type="submission" date="2020-11" db="EMBL/GenBank/DDBJ databases">
        <authorList>
            <person name="McCartney M.A."/>
            <person name="Auch B."/>
            <person name="Kono T."/>
            <person name="Mallez S."/>
            <person name="Becker A."/>
            <person name="Gohl D.M."/>
            <person name="Silverstein K.A.T."/>
            <person name="Koren S."/>
            <person name="Bechman K.B."/>
            <person name="Herman A."/>
            <person name="Abrahante J.E."/>
            <person name="Garbe J."/>
        </authorList>
    </citation>
    <scope>NUCLEOTIDE SEQUENCE</scope>
    <source>
        <strain evidence="2">Duluth1</strain>
        <tissue evidence="2">Whole animal</tissue>
    </source>
</reference>
<dbReference type="EMBL" id="JAIWYP010000011">
    <property type="protein sequence ID" value="KAH3738996.1"/>
    <property type="molecule type" value="Genomic_DNA"/>
</dbReference>
<proteinExistence type="predicted"/>
<organism evidence="2 3">
    <name type="scientific">Dreissena polymorpha</name>
    <name type="common">Zebra mussel</name>
    <name type="synonym">Mytilus polymorpha</name>
    <dbReference type="NCBI Taxonomy" id="45954"/>
    <lineage>
        <taxon>Eukaryota</taxon>
        <taxon>Metazoa</taxon>
        <taxon>Spiralia</taxon>
        <taxon>Lophotrochozoa</taxon>
        <taxon>Mollusca</taxon>
        <taxon>Bivalvia</taxon>
        <taxon>Autobranchia</taxon>
        <taxon>Heteroconchia</taxon>
        <taxon>Euheterodonta</taxon>
        <taxon>Imparidentia</taxon>
        <taxon>Neoheterodontei</taxon>
        <taxon>Myida</taxon>
        <taxon>Dreissenoidea</taxon>
        <taxon>Dreissenidae</taxon>
        <taxon>Dreissena</taxon>
    </lineage>
</organism>
<name>A0A9D4D6X0_DREPO</name>
<accession>A0A9D4D6X0</accession>
<dbReference type="InterPro" id="IPR008906">
    <property type="entry name" value="HATC_C_dom"/>
</dbReference>
<protein>
    <recommendedName>
        <fullName evidence="1">HAT C-terminal dimerisation domain-containing protein</fullName>
    </recommendedName>
</protein>
<evidence type="ECO:0000313" key="2">
    <source>
        <dbReference type="EMBL" id="KAH3738996.1"/>
    </source>
</evidence>
<sequence>MRVICQPYGDLLIWRCENEQRFPSMWPRMLFIVPTTSVPRERMFSKTDNLVSKAHNCISHKLMDKVMFLTK</sequence>
<dbReference type="AlphaFoldDB" id="A0A9D4D6X0"/>
<evidence type="ECO:0000313" key="3">
    <source>
        <dbReference type="Proteomes" id="UP000828390"/>
    </source>
</evidence>
<dbReference type="Proteomes" id="UP000828390">
    <property type="component" value="Unassembled WGS sequence"/>
</dbReference>
<dbReference type="SUPFAM" id="SSF53098">
    <property type="entry name" value="Ribonuclease H-like"/>
    <property type="match status" value="1"/>
</dbReference>
<comment type="caution">
    <text evidence="2">The sequence shown here is derived from an EMBL/GenBank/DDBJ whole genome shotgun (WGS) entry which is preliminary data.</text>
</comment>
<gene>
    <name evidence="2" type="ORF">DPMN_045640</name>
</gene>